<protein>
    <submittedName>
        <fullName evidence="7">G8932 protein</fullName>
    </submittedName>
</protein>
<dbReference type="InterPro" id="IPR039421">
    <property type="entry name" value="Type_1_exporter"/>
</dbReference>
<dbReference type="PANTHER" id="PTHR43394:SF19">
    <property type="entry name" value="ABC TRANSPORTER B FAMILY"/>
    <property type="match status" value="1"/>
</dbReference>
<comment type="subcellular location">
    <subcellularLocation>
        <location evidence="1">Membrane</location>
        <topology evidence="1">Multi-pass membrane protein</topology>
    </subcellularLocation>
</comment>
<name>A0ABP1G1M3_9CHLO</name>
<dbReference type="InterPro" id="IPR011527">
    <property type="entry name" value="ABC1_TM_dom"/>
</dbReference>
<dbReference type="Gene3D" id="1.20.1560.10">
    <property type="entry name" value="ABC transporter type 1, transmembrane domain"/>
    <property type="match status" value="1"/>
</dbReference>
<keyword evidence="2 5" id="KW-0812">Transmembrane</keyword>
<evidence type="ECO:0000256" key="2">
    <source>
        <dbReference type="ARBA" id="ARBA00022692"/>
    </source>
</evidence>
<feature type="transmembrane region" description="Helical" evidence="5">
    <location>
        <begin position="43"/>
        <end position="66"/>
    </location>
</feature>
<gene>
    <name evidence="7" type="primary">g8932</name>
    <name evidence="7" type="ORF">VP750_LOCUS8021</name>
</gene>
<sequence>MLSRTWHNYWSLGRPQKQQQDKNIKKLRKIVSKLWSIMDGNGYLLTAALFCMAVAALAELAIPHFTTRTIFSVANLGSKAKFYDNVQILAVLSVSYGLFAGLRGFLISLLNTQLIQNLRSELFRTLIRQ</sequence>
<dbReference type="PANTHER" id="PTHR43394">
    <property type="entry name" value="ATP-DEPENDENT PERMEASE MDL1, MITOCHONDRIAL"/>
    <property type="match status" value="1"/>
</dbReference>
<dbReference type="PROSITE" id="PS50929">
    <property type="entry name" value="ABC_TM1F"/>
    <property type="match status" value="1"/>
</dbReference>
<evidence type="ECO:0000259" key="6">
    <source>
        <dbReference type="PROSITE" id="PS50929"/>
    </source>
</evidence>
<keyword evidence="3 5" id="KW-1133">Transmembrane helix</keyword>
<dbReference type="Proteomes" id="UP001497392">
    <property type="component" value="Unassembled WGS sequence"/>
</dbReference>
<accession>A0ABP1G1M3</accession>
<organism evidence="7 8">
    <name type="scientific">Coccomyxa viridis</name>
    <dbReference type="NCBI Taxonomy" id="1274662"/>
    <lineage>
        <taxon>Eukaryota</taxon>
        <taxon>Viridiplantae</taxon>
        <taxon>Chlorophyta</taxon>
        <taxon>core chlorophytes</taxon>
        <taxon>Trebouxiophyceae</taxon>
        <taxon>Trebouxiophyceae incertae sedis</taxon>
        <taxon>Coccomyxaceae</taxon>
        <taxon>Coccomyxa</taxon>
    </lineage>
</organism>
<evidence type="ECO:0000256" key="1">
    <source>
        <dbReference type="ARBA" id="ARBA00004141"/>
    </source>
</evidence>
<evidence type="ECO:0000313" key="7">
    <source>
        <dbReference type="EMBL" id="CAL5226115.1"/>
    </source>
</evidence>
<proteinExistence type="predicted"/>
<dbReference type="SUPFAM" id="SSF90123">
    <property type="entry name" value="ABC transporter transmembrane region"/>
    <property type="match status" value="1"/>
</dbReference>
<keyword evidence="4 5" id="KW-0472">Membrane</keyword>
<keyword evidence="8" id="KW-1185">Reference proteome</keyword>
<evidence type="ECO:0000256" key="5">
    <source>
        <dbReference type="SAM" id="Phobius"/>
    </source>
</evidence>
<evidence type="ECO:0000256" key="4">
    <source>
        <dbReference type="ARBA" id="ARBA00023136"/>
    </source>
</evidence>
<evidence type="ECO:0000256" key="3">
    <source>
        <dbReference type="ARBA" id="ARBA00022989"/>
    </source>
</evidence>
<comment type="caution">
    <text evidence="7">The sequence shown here is derived from an EMBL/GenBank/DDBJ whole genome shotgun (WGS) entry which is preliminary data.</text>
</comment>
<feature type="transmembrane region" description="Helical" evidence="5">
    <location>
        <begin position="86"/>
        <end position="110"/>
    </location>
</feature>
<dbReference type="InterPro" id="IPR036640">
    <property type="entry name" value="ABC1_TM_sf"/>
</dbReference>
<feature type="domain" description="ABC transmembrane type-1" evidence="6">
    <location>
        <begin position="47"/>
        <end position="129"/>
    </location>
</feature>
<dbReference type="EMBL" id="CAXHTA020000015">
    <property type="protein sequence ID" value="CAL5226115.1"/>
    <property type="molecule type" value="Genomic_DNA"/>
</dbReference>
<evidence type="ECO:0000313" key="8">
    <source>
        <dbReference type="Proteomes" id="UP001497392"/>
    </source>
</evidence>
<reference evidence="7 8" key="1">
    <citation type="submission" date="2024-06" db="EMBL/GenBank/DDBJ databases">
        <authorList>
            <person name="Kraege A."/>
            <person name="Thomma B."/>
        </authorList>
    </citation>
    <scope>NUCLEOTIDE SEQUENCE [LARGE SCALE GENOMIC DNA]</scope>
</reference>